<organism evidence="1 2">
    <name type="scientific">Kribbella antiqua</name>
    <dbReference type="NCBI Taxonomy" id="2512217"/>
    <lineage>
        <taxon>Bacteria</taxon>
        <taxon>Bacillati</taxon>
        <taxon>Actinomycetota</taxon>
        <taxon>Actinomycetes</taxon>
        <taxon>Propionibacteriales</taxon>
        <taxon>Kribbellaceae</taxon>
        <taxon>Kribbella</taxon>
    </lineage>
</organism>
<comment type="caution">
    <text evidence="1">The sequence shown here is derived from an EMBL/GenBank/DDBJ whole genome shotgun (WGS) entry which is preliminary data.</text>
</comment>
<dbReference type="Gene3D" id="3.40.50.150">
    <property type="entry name" value="Vaccinia Virus protein VP39"/>
    <property type="match status" value="1"/>
</dbReference>
<dbReference type="InterPro" id="IPR029063">
    <property type="entry name" value="SAM-dependent_MTases_sf"/>
</dbReference>
<dbReference type="Proteomes" id="UP000295573">
    <property type="component" value="Unassembled WGS sequence"/>
</dbReference>
<dbReference type="SUPFAM" id="SSF53335">
    <property type="entry name" value="S-adenosyl-L-methionine-dependent methyltransferases"/>
    <property type="match status" value="1"/>
</dbReference>
<name>A0A4R2IR48_9ACTN</name>
<dbReference type="RefSeq" id="WP_132149500.1">
    <property type="nucleotide sequence ID" value="NZ_SLWR01000005.1"/>
</dbReference>
<evidence type="ECO:0000313" key="2">
    <source>
        <dbReference type="Proteomes" id="UP000295573"/>
    </source>
</evidence>
<keyword evidence="1" id="KW-0489">Methyltransferase</keyword>
<dbReference type="OrthoDB" id="3825914at2"/>
<dbReference type="GO" id="GO:0008168">
    <property type="term" value="F:methyltransferase activity"/>
    <property type="evidence" value="ECO:0007669"/>
    <property type="project" value="UniProtKB-KW"/>
</dbReference>
<sequence>MRYYEVEAEAVYRQVAREDKTQWSDVFEPGRGFDDFPNRAFLERVLPKLGDLVDVLEYGCGTGPAACFLAERGLRVDAVDLISAAIELAAGLRTSAGSG</sequence>
<reference evidence="1 2" key="1">
    <citation type="journal article" date="2015" name="Stand. Genomic Sci.">
        <title>Genomic Encyclopedia of Bacterial and Archaeal Type Strains, Phase III: the genomes of soil and plant-associated and newly described type strains.</title>
        <authorList>
            <person name="Whitman W.B."/>
            <person name="Woyke T."/>
            <person name="Klenk H.P."/>
            <person name="Zhou Y."/>
            <person name="Lilburn T.G."/>
            <person name="Beck B.J."/>
            <person name="De Vos P."/>
            <person name="Vandamme P."/>
            <person name="Eisen J.A."/>
            <person name="Garrity G."/>
            <person name="Hugenholtz P."/>
            <person name="Kyrpides N.C."/>
        </authorList>
    </citation>
    <scope>NUCLEOTIDE SEQUENCE [LARGE SCALE GENOMIC DNA]</scope>
    <source>
        <strain evidence="1 2">VKM Ac-2541</strain>
    </source>
</reference>
<evidence type="ECO:0000313" key="1">
    <source>
        <dbReference type="EMBL" id="TCO47763.1"/>
    </source>
</evidence>
<dbReference type="GO" id="GO:0032259">
    <property type="term" value="P:methylation"/>
    <property type="evidence" value="ECO:0007669"/>
    <property type="project" value="UniProtKB-KW"/>
</dbReference>
<proteinExistence type="predicted"/>
<gene>
    <name evidence="1" type="ORF">EV646_105320</name>
</gene>
<dbReference type="EMBL" id="SLWR01000005">
    <property type="protein sequence ID" value="TCO47763.1"/>
    <property type="molecule type" value="Genomic_DNA"/>
</dbReference>
<protein>
    <submittedName>
        <fullName evidence="1">Methyltransferase family protein</fullName>
    </submittedName>
</protein>
<keyword evidence="1" id="KW-0808">Transferase</keyword>
<keyword evidence="2" id="KW-1185">Reference proteome</keyword>
<dbReference type="AlphaFoldDB" id="A0A4R2IR48"/>
<accession>A0A4R2IR48</accession>